<organism evidence="2 3">
    <name type="scientific">Rhizophagus irregularis</name>
    <dbReference type="NCBI Taxonomy" id="588596"/>
    <lineage>
        <taxon>Eukaryota</taxon>
        <taxon>Fungi</taxon>
        <taxon>Fungi incertae sedis</taxon>
        <taxon>Mucoromycota</taxon>
        <taxon>Glomeromycotina</taxon>
        <taxon>Glomeromycetes</taxon>
        <taxon>Glomerales</taxon>
        <taxon>Glomeraceae</taxon>
        <taxon>Rhizophagus</taxon>
    </lineage>
</organism>
<comment type="caution">
    <text evidence="2">The sequence shown here is derived from an EMBL/GenBank/DDBJ whole genome shotgun (WGS) entry which is preliminary data.</text>
</comment>
<dbReference type="PROSITE" id="PS50097">
    <property type="entry name" value="BTB"/>
    <property type="match status" value="1"/>
</dbReference>
<dbReference type="InterPro" id="IPR058210">
    <property type="entry name" value="SACS/Nov_dom"/>
</dbReference>
<dbReference type="SUPFAM" id="SSF54695">
    <property type="entry name" value="POZ domain"/>
    <property type="match status" value="1"/>
</dbReference>
<dbReference type="Pfam" id="PF25794">
    <property type="entry name" value="SACS"/>
    <property type="match status" value="1"/>
</dbReference>
<proteinExistence type="predicted"/>
<evidence type="ECO:0000259" key="1">
    <source>
        <dbReference type="PROSITE" id="PS50097"/>
    </source>
</evidence>
<dbReference type="PANTHER" id="PTHR15600">
    <property type="entry name" value="SACSIN"/>
    <property type="match status" value="1"/>
</dbReference>
<dbReference type="InterPro" id="IPR052972">
    <property type="entry name" value="Sacsin_chaperone_reg"/>
</dbReference>
<gene>
    <name evidence="2" type="ORF">RhiirA4_460162</name>
</gene>
<keyword evidence="3" id="KW-1185">Reference proteome</keyword>
<dbReference type="InterPro" id="IPR000210">
    <property type="entry name" value="BTB/POZ_dom"/>
</dbReference>
<dbReference type="VEuPathDB" id="FungiDB:FUN_003190"/>
<sequence length="995" mass="115096">MYFAAFESEYGNYVARRYIAFLDPHAKFLPEYGYPSKKRKGVKIDFMKTNFGSSFPNQCYPYMAIEGCDFTKKFKGTLFRLPLRTRVLAEQSKISQEEIKISNIRKKFSNIQSNKEKLFLRNIESCSFYNIEGGETQLIWQSQIRNIKSCREDRQNIVDNIIDAPIYQLNIERNNYKNKELRTKTSEIWLLCTGGHDDFDQDLMERKPRGGVASFLAQSNDKSDESFDNLEKLTPNPPKLEGEVFSYLSLPISTNLGVHLNGNFSLTSARRGIFQSKSDLPRKDSDKNKHENKEANFRPYIMNNLWPNTKNVTMNFFKNYGLNVIKKLGNDIHRIFWTEANGGQFISLEDAKIFSNKEEIIVDILVSSGISAVMLEEDKIKQLNEIIEPGESEFPYKPDMIVDEQDEYTHDDLFKLLVLRDKNSYEILSGLPLVPLSNGLVGKFGEDYYVGHEFLDLFPDIGPSKFVSANSVLKPVRELKWNSNGKSLPDRRWFERIWLILNNDASNIDFDKLSKFPILSTIKPSNMLVRPDISNPLIQNGNSLFSLFDILVKLKVRFTDMAFPESAHEDLKKCVNECTTINIINSLERARLSLTMERLFEKSKLSSSKCEKFRTFIKDELKILIAHARSQRGFMEILKSLPIWPIHSSENKLIDATSGDLPPQELPFFSFHKKTNFYRCDHESDFNALTELGVTPMDTLEYLKGIVKQVDDESDELEPSQDYVVFLQSVLSLRDREIEKYLGQKEIIPNKPLSDFVNVDTLYDMSVPVLRSIFHDTDKYFLPPELQNNTVCLKALKRMGLISTAMGVPLPKRNNLYQKDALLTSLLDKLTVEPDDDYHDAVFIVGEERKTIRANRYVLSAASKKFEEKFRDNINEIEIEFHQDVFKVFLQLLYGQTFRAATIPILSTASDFKTEHEFKTHYLSFLIDLLKLTVSYEVKPLRNKVEDAIMEGFFEAHIKTYRNPINKQLRKNAVNETEKSEISKISRMLQPFLQN</sequence>
<dbReference type="SMART" id="SM00225">
    <property type="entry name" value="BTB"/>
    <property type="match status" value="1"/>
</dbReference>
<dbReference type="VEuPathDB" id="FungiDB:RhiirA1_538877"/>
<dbReference type="CDD" id="cd18186">
    <property type="entry name" value="BTB_POZ_ZBTB_KLHL-like"/>
    <property type="match status" value="1"/>
</dbReference>
<dbReference type="Proteomes" id="UP000234323">
    <property type="component" value="Unassembled WGS sequence"/>
</dbReference>
<accession>A0A2I1GFZ0</accession>
<dbReference type="VEuPathDB" id="FungiDB:RhiirFUN_023704"/>
<dbReference type="EMBL" id="LLXI01000392">
    <property type="protein sequence ID" value="PKY45544.1"/>
    <property type="molecule type" value="Genomic_DNA"/>
</dbReference>
<dbReference type="InterPro" id="IPR011333">
    <property type="entry name" value="SKP1/BTB/POZ_sf"/>
</dbReference>
<dbReference type="AlphaFoldDB" id="A0A2I1GFZ0"/>
<dbReference type="PANTHER" id="PTHR15600:SF42">
    <property type="entry name" value="SACSIN"/>
    <property type="match status" value="1"/>
</dbReference>
<dbReference type="Pfam" id="PF00651">
    <property type="entry name" value="BTB"/>
    <property type="match status" value="1"/>
</dbReference>
<evidence type="ECO:0000313" key="3">
    <source>
        <dbReference type="Proteomes" id="UP000234323"/>
    </source>
</evidence>
<evidence type="ECO:0000313" key="2">
    <source>
        <dbReference type="EMBL" id="PKY45544.1"/>
    </source>
</evidence>
<protein>
    <recommendedName>
        <fullName evidence="1">BTB domain-containing protein</fullName>
    </recommendedName>
</protein>
<reference evidence="2 3" key="1">
    <citation type="submission" date="2015-10" db="EMBL/GenBank/DDBJ databases">
        <title>Genome analyses suggest a sexual origin of heterokaryosis in a supposedly ancient asexual fungus.</title>
        <authorList>
            <person name="Ropars J."/>
            <person name="Sedzielewska K."/>
            <person name="Noel J."/>
            <person name="Charron P."/>
            <person name="Farinelli L."/>
            <person name="Marton T."/>
            <person name="Kruger M."/>
            <person name="Pelin A."/>
            <person name="Brachmann A."/>
            <person name="Corradi N."/>
        </authorList>
    </citation>
    <scope>NUCLEOTIDE SEQUENCE [LARGE SCALE GENOMIC DNA]</scope>
    <source>
        <strain evidence="2 3">A4</strain>
    </source>
</reference>
<name>A0A2I1GFZ0_9GLOM</name>
<feature type="domain" description="BTB" evidence="1">
    <location>
        <begin position="839"/>
        <end position="902"/>
    </location>
</feature>
<dbReference type="GO" id="GO:0030544">
    <property type="term" value="F:Hsp70 protein binding"/>
    <property type="evidence" value="ECO:0007669"/>
    <property type="project" value="TreeGrafter"/>
</dbReference>
<dbReference type="Gene3D" id="3.30.710.10">
    <property type="entry name" value="Potassium Channel Kv1.1, Chain A"/>
    <property type="match status" value="1"/>
</dbReference>